<dbReference type="GO" id="GO:0006661">
    <property type="term" value="P:phosphatidylinositol biosynthetic process"/>
    <property type="evidence" value="ECO:0007669"/>
    <property type="project" value="InterPro"/>
</dbReference>
<dbReference type="GO" id="GO:0070772">
    <property type="term" value="C:PAS complex"/>
    <property type="evidence" value="ECO:0007669"/>
    <property type="project" value="InterPro"/>
</dbReference>
<name>A0A0C9T9P5_PAXIN</name>
<evidence type="ECO:0000313" key="5">
    <source>
        <dbReference type="EMBL" id="KIJ04957.1"/>
    </source>
</evidence>
<accession>A0A0C9T9P5</accession>
<proteinExistence type="predicted"/>
<sequence>LEFASDIVQKLNTILVTSPELAEFRRRLKSLETRVALFTTLYRSWCHSAVSVFSLCLLAQAYEHASNLLSIFADLEITVAMLVQIDKLVQLIESPVFTYLRLQLLEPERYPYLFKCLYGLLMLLPQSSAFVSLHNRLNAVNSAGFLHRFPAS</sequence>
<reference evidence="6" key="2">
    <citation type="submission" date="2015-01" db="EMBL/GenBank/DDBJ databases">
        <title>Evolutionary Origins and Diversification of the Mycorrhizal Mutualists.</title>
        <authorList>
            <consortium name="DOE Joint Genome Institute"/>
            <consortium name="Mycorrhizal Genomics Consortium"/>
            <person name="Kohler A."/>
            <person name="Kuo A."/>
            <person name="Nagy L.G."/>
            <person name="Floudas D."/>
            <person name="Copeland A."/>
            <person name="Barry K.W."/>
            <person name="Cichocki N."/>
            <person name="Veneault-Fourrey C."/>
            <person name="LaButti K."/>
            <person name="Lindquist E.A."/>
            <person name="Lipzen A."/>
            <person name="Lundell T."/>
            <person name="Morin E."/>
            <person name="Murat C."/>
            <person name="Riley R."/>
            <person name="Ohm R."/>
            <person name="Sun H."/>
            <person name="Tunlid A."/>
            <person name="Henrissat B."/>
            <person name="Grigoriev I.V."/>
            <person name="Hibbett D.S."/>
            <person name="Martin F."/>
        </authorList>
    </citation>
    <scope>NUCLEOTIDE SEQUENCE [LARGE SCALE GENOMIC DNA]</scope>
    <source>
        <strain evidence="6">ATCC 200175</strain>
    </source>
</reference>
<dbReference type="PANTHER" id="PTHR16023:SF0">
    <property type="entry name" value="PROTEIN VAC14 HOMOLOG"/>
    <property type="match status" value="1"/>
</dbReference>
<gene>
    <name evidence="5" type="ORF">PAXINDRAFT_94074</name>
</gene>
<dbReference type="PANTHER" id="PTHR16023">
    <property type="entry name" value="TAX1 BINDING PROTEIN-RELATED"/>
    <property type="match status" value="1"/>
</dbReference>
<dbReference type="InterPro" id="IPR021841">
    <property type="entry name" value="VAC14_Fig4p-bd"/>
</dbReference>
<dbReference type="GO" id="GO:0010008">
    <property type="term" value="C:endosome membrane"/>
    <property type="evidence" value="ECO:0007669"/>
    <property type="project" value="TreeGrafter"/>
</dbReference>
<reference evidence="5 6" key="1">
    <citation type="submission" date="2014-06" db="EMBL/GenBank/DDBJ databases">
        <authorList>
            <consortium name="DOE Joint Genome Institute"/>
            <person name="Kuo A."/>
            <person name="Kohler A."/>
            <person name="Nagy L.G."/>
            <person name="Floudas D."/>
            <person name="Copeland A."/>
            <person name="Barry K.W."/>
            <person name="Cichocki N."/>
            <person name="Veneault-Fourrey C."/>
            <person name="LaButti K."/>
            <person name="Lindquist E.A."/>
            <person name="Lipzen A."/>
            <person name="Lundell T."/>
            <person name="Morin E."/>
            <person name="Murat C."/>
            <person name="Sun H."/>
            <person name="Tunlid A."/>
            <person name="Henrissat B."/>
            <person name="Grigoriev I.V."/>
            <person name="Hibbett D.S."/>
            <person name="Martin F."/>
            <person name="Nordberg H.P."/>
            <person name="Cantor M.N."/>
            <person name="Hua S.X."/>
        </authorList>
    </citation>
    <scope>NUCLEOTIDE SEQUENCE [LARGE SCALE GENOMIC DNA]</scope>
    <source>
        <strain evidence="5 6">ATCC 200175</strain>
    </source>
</reference>
<dbReference type="Pfam" id="PF11916">
    <property type="entry name" value="Vac14_Fig4_bd"/>
    <property type="match status" value="1"/>
</dbReference>
<keyword evidence="2" id="KW-0677">Repeat</keyword>
<comment type="subcellular location">
    <subcellularLocation>
        <location evidence="1">Endomembrane system</location>
    </subcellularLocation>
</comment>
<feature type="non-terminal residue" evidence="5">
    <location>
        <position position="152"/>
    </location>
</feature>
<dbReference type="EMBL" id="KN821374">
    <property type="protein sequence ID" value="KIJ04957.1"/>
    <property type="molecule type" value="Genomic_DNA"/>
</dbReference>
<dbReference type="GO" id="GO:0000329">
    <property type="term" value="C:fungal-type vacuole membrane"/>
    <property type="evidence" value="ECO:0007669"/>
    <property type="project" value="TreeGrafter"/>
</dbReference>
<dbReference type="OrthoDB" id="5574975at2759"/>
<organism evidence="5 6">
    <name type="scientific">Paxillus involutus ATCC 200175</name>
    <dbReference type="NCBI Taxonomy" id="664439"/>
    <lineage>
        <taxon>Eukaryota</taxon>
        <taxon>Fungi</taxon>
        <taxon>Dikarya</taxon>
        <taxon>Basidiomycota</taxon>
        <taxon>Agaricomycotina</taxon>
        <taxon>Agaricomycetes</taxon>
        <taxon>Agaricomycetidae</taxon>
        <taxon>Boletales</taxon>
        <taxon>Paxilineae</taxon>
        <taxon>Paxillaceae</taxon>
        <taxon>Paxillus</taxon>
    </lineage>
</organism>
<dbReference type="AlphaFoldDB" id="A0A0C9T9P5"/>
<evidence type="ECO:0000259" key="4">
    <source>
        <dbReference type="Pfam" id="PF11916"/>
    </source>
</evidence>
<evidence type="ECO:0000256" key="1">
    <source>
        <dbReference type="ARBA" id="ARBA00004308"/>
    </source>
</evidence>
<keyword evidence="3" id="KW-0472">Membrane</keyword>
<feature type="domain" description="Vacuolar protein 14 C-terminal Fig4-binding" evidence="4">
    <location>
        <begin position="1"/>
        <end position="140"/>
    </location>
</feature>
<evidence type="ECO:0000256" key="2">
    <source>
        <dbReference type="ARBA" id="ARBA00022737"/>
    </source>
</evidence>
<protein>
    <recommendedName>
        <fullName evidence="4">Vacuolar protein 14 C-terminal Fig4-binding domain-containing protein</fullName>
    </recommendedName>
</protein>
<evidence type="ECO:0000313" key="6">
    <source>
        <dbReference type="Proteomes" id="UP000053647"/>
    </source>
</evidence>
<dbReference type="InterPro" id="IPR026825">
    <property type="entry name" value="Vac14"/>
</dbReference>
<evidence type="ECO:0000256" key="3">
    <source>
        <dbReference type="ARBA" id="ARBA00023136"/>
    </source>
</evidence>
<keyword evidence="6" id="KW-1185">Reference proteome</keyword>
<dbReference type="Proteomes" id="UP000053647">
    <property type="component" value="Unassembled WGS sequence"/>
</dbReference>
<dbReference type="HOGENOM" id="CLU_143700_0_0_1"/>